<feature type="non-terminal residue" evidence="1">
    <location>
        <position position="1"/>
    </location>
</feature>
<dbReference type="Proteomes" id="UP000005272">
    <property type="component" value="Unassembled WGS sequence"/>
</dbReference>
<protein>
    <submittedName>
        <fullName evidence="1">Efa1/LifA-like domain protein</fullName>
    </submittedName>
</protein>
<sequence length="400" mass="44834">PPPIALATLPLIFLQQDIKTFKAHLHMENERRDAWKKVEHYLDTAARRNVVKVDTSRGVIDLSAIDIIGNLKLDLSTENVKLSGDLSYNRGKNIGNDPKLSDMEVRKRSKYAVACVNDDDLHVPSFDGGNRGERCRELSLSESRLVRGFANRRWPSHVPTIKKGNYDTVILGYSSKIVANTEVIRMAWDDFQEVARENYPLVEIMNKNTEIVTGNKNIKIIIPALDNNIFSAKNSEDLYKLSTHWFTVKGGEKGIAVFPNGVGNFNIIGVSGAKNILSFSQFSENFDVVVDLNRNSSQTVAVYNGGRDNIHTPDIKMVLIQKNINTIIGSNYGSNTFIGNDSDNQFILGRSGATIYPRKGTNVITIPNNINVFLQQKSSWMLVVLHNIFNWTFLSMTSEI</sequence>
<dbReference type="AlphaFoldDB" id="A0A828U762"/>
<evidence type="ECO:0000313" key="2">
    <source>
        <dbReference type="Proteomes" id="UP000005272"/>
    </source>
</evidence>
<dbReference type="InterPro" id="IPR021882">
    <property type="entry name" value="DUF3491"/>
</dbReference>
<dbReference type="Pfam" id="PF11996">
    <property type="entry name" value="DUF3491"/>
    <property type="match status" value="1"/>
</dbReference>
<name>A0A828U762_ECOLX</name>
<dbReference type="EMBL" id="AIFC01000023">
    <property type="protein sequence ID" value="EHU45016.1"/>
    <property type="molecule type" value="Genomic_DNA"/>
</dbReference>
<organism evidence="1 2">
    <name type="scientific">Escherichia coli DEC2D</name>
    <dbReference type="NCBI Taxonomy" id="868141"/>
    <lineage>
        <taxon>Bacteria</taxon>
        <taxon>Pseudomonadati</taxon>
        <taxon>Pseudomonadota</taxon>
        <taxon>Gammaproteobacteria</taxon>
        <taxon>Enterobacterales</taxon>
        <taxon>Enterobacteriaceae</taxon>
        <taxon>Escherichia</taxon>
    </lineage>
</organism>
<gene>
    <name evidence="1" type="ORF">ECDEC2D_2429</name>
</gene>
<evidence type="ECO:0000313" key="1">
    <source>
        <dbReference type="EMBL" id="EHU45016.1"/>
    </source>
</evidence>
<reference evidence="1 2" key="1">
    <citation type="journal article" date="2012" name="J. Bacteriol.">
        <title>Draft Genome Sequences of the Diarrheagenic Escherichia coli Collection.</title>
        <authorList>
            <person name="Hazen T.H."/>
            <person name="Sahl J.W."/>
            <person name="Redman J.C."/>
            <person name="Morris C.R."/>
            <person name="Daugherty S.C."/>
            <person name="Chibucos M.C."/>
            <person name="Sengamalay N.A."/>
            <person name="Fraser-Liggett C.M."/>
            <person name="Steinsland H."/>
            <person name="Whittam T.S."/>
            <person name="Whittam B."/>
            <person name="Manning S.D."/>
            <person name="Rasko D.A."/>
        </authorList>
    </citation>
    <scope>NUCLEOTIDE SEQUENCE [LARGE SCALE GENOMIC DNA]</scope>
    <source>
        <strain evidence="1 2">DEC2D</strain>
    </source>
</reference>
<proteinExistence type="predicted"/>
<comment type="caution">
    <text evidence="1">The sequence shown here is derived from an EMBL/GenBank/DDBJ whole genome shotgun (WGS) entry which is preliminary data.</text>
</comment>
<accession>A0A828U762</accession>
<dbReference type="RefSeq" id="WP_001411175.1">
    <property type="nucleotide sequence ID" value="NZ_AIFC01000023.1"/>
</dbReference>